<dbReference type="FunFam" id="3.40.50.720:FF:000173">
    <property type="entry name" value="3-oxoacyl-[acyl-carrier protein] reductase"/>
    <property type="match status" value="1"/>
</dbReference>
<comment type="similarity">
    <text evidence="1">Belongs to the short-chain dehydrogenases/reductases (SDR) family.</text>
</comment>
<comment type="caution">
    <text evidence="3">The sequence shown here is derived from an EMBL/GenBank/DDBJ whole genome shotgun (WGS) entry which is preliminary data.</text>
</comment>
<dbReference type="OrthoDB" id="20590at2"/>
<keyword evidence="2" id="KW-0560">Oxidoreductase</keyword>
<evidence type="ECO:0000256" key="2">
    <source>
        <dbReference type="ARBA" id="ARBA00023002"/>
    </source>
</evidence>
<dbReference type="InterPro" id="IPR036291">
    <property type="entry name" value="NAD(P)-bd_dom_sf"/>
</dbReference>
<dbReference type="GO" id="GO:0016491">
    <property type="term" value="F:oxidoreductase activity"/>
    <property type="evidence" value="ECO:0007669"/>
    <property type="project" value="UniProtKB-KW"/>
</dbReference>
<accession>A0A640UU89</accession>
<dbReference type="PRINTS" id="PR00080">
    <property type="entry name" value="SDRFAMILY"/>
</dbReference>
<dbReference type="PANTHER" id="PTHR42879">
    <property type="entry name" value="3-OXOACYL-(ACYL-CARRIER-PROTEIN) REDUCTASE"/>
    <property type="match status" value="1"/>
</dbReference>
<dbReference type="Pfam" id="PF13561">
    <property type="entry name" value="adh_short_C2"/>
    <property type="match status" value="1"/>
</dbReference>
<dbReference type="NCBIfam" id="NF009466">
    <property type="entry name" value="PRK12826.1-2"/>
    <property type="match status" value="1"/>
</dbReference>
<dbReference type="Proteomes" id="UP000431826">
    <property type="component" value="Unassembled WGS sequence"/>
</dbReference>
<dbReference type="PROSITE" id="PS00061">
    <property type="entry name" value="ADH_SHORT"/>
    <property type="match status" value="1"/>
</dbReference>
<dbReference type="InterPro" id="IPR050259">
    <property type="entry name" value="SDR"/>
</dbReference>
<dbReference type="RefSeq" id="WP_159745194.1">
    <property type="nucleotide sequence ID" value="NZ_BLIR01000001.1"/>
</dbReference>
<keyword evidence="4" id="KW-1185">Reference proteome</keyword>
<proteinExistence type="inferred from homology"/>
<name>A0A640UU89_9ACTN</name>
<dbReference type="PANTHER" id="PTHR42879:SF2">
    <property type="entry name" value="3-OXOACYL-[ACYL-CARRIER-PROTEIN] REDUCTASE FABG"/>
    <property type="match status" value="1"/>
</dbReference>
<dbReference type="InterPro" id="IPR020904">
    <property type="entry name" value="Sc_DH/Rdtase_CS"/>
</dbReference>
<dbReference type="GO" id="GO:0032787">
    <property type="term" value="P:monocarboxylic acid metabolic process"/>
    <property type="evidence" value="ECO:0007669"/>
    <property type="project" value="UniProtKB-ARBA"/>
</dbReference>
<sequence>MSLPLLEAPLQARPLQGRTALVTGGATGIGAEIGRTLAAAGAVVVINHLGQEREVQALLATFDRGGIPGFAINADLTDPDAVHAMTDRVRAEAGPIDILVNNAGAYPRVPWRDTDEDAWNYSLDVNLTAHYRACHAVTPGMVERRWGRIVNIGSVNARAGRINLVAYSTAKAGLLGLTRSLARELGPYGVCVNTVLPGAIQVEAETVIPARHRANPKGQINRQCVPRRGRPDDVAALVAFLVGPTASFITGQSIHVDGGWLLH</sequence>
<dbReference type="Gene3D" id="3.40.50.720">
    <property type="entry name" value="NAD(P)-binding Rossmann-like Domain"/>
    <property type="match status" value="1"/>
</dbReference>
<evidence type="ECO:0000256" key="1">
    <source>
        <dbReference type="ARBA" id="ARBA00006484"/>
    </source>
</evidence>
<dbReference type="GeneID" id="96285135"/>
<organism evidence="3 4">
    <name type="scientific">Streptomyces tubercidicus</name>
    <dbReference type="NCBI Taxonomy" id="47759"/>
    <lineage>
        <taxon>Bacteria</taxon>
        <taxon>Bacillati</taxon>
        <taxon>Actinomycetota</taxon>
        <taxon>Actinomycetes</taxon>
        <taxon>Kitasatosporales</taxon>
        <taxon>Streptomycetaceae</taxon>
        <taxon>Streptomyces</taxon>
    </lineage>
</organism>
<evidence type="ECO:0000313" key="3">
    <source>
        <dbReference type="EMBL" id="GFE39369.1"/>
    </source>
</evidence>
<dbReference type="InterPro" id="IPR002347">
    <property type="entry name" value="SDR_fam"/>
</dbReference>
<evidence type="ECO:0000313" key="4">
    <source>
        <dbReference type="Proteomes" id="UP000431826"/>
    </source>
</evidence>
<dbReference type="PRINTS" id="PR00081">
    <property type="entry name" value="GDHRDH"/>
</dbReference>
<protein>
    <submittedName>
        <fullName evidence="3">Beta-ketoacyl-ACP reductase</fullName>
    </submittedName>
</protein>
<gene>
    <name evidence="3" type="ORF">Stube_40420</name>
</gene>
<dbReference type="EMBL" id="BLIR01000001">
    <property type="protein sequence ID" value="GFE39369.1"/>
    <property type="molecule type" value="Genomic_DNA"/>
</dbReference>
<dbReference type="SUPFAM" id="SSF51735">
    <property type="entry name" value="NAD(P)-binding Rossmann-fold domains"/>
    <property type="match status" value="1"/>
</dbReference>
<dbReference type="AlphaFoldDB" id="A0A640UU89"/>
<reference evidence="3 4" key="1">
    <citation type="submission" date="2019-12" db="EMBL/GenBank/DDBJ databases">
        <title>Whole genome shotgun sequence of Streptomyces tubercidicus NBRC 13090.</title>
        <authorList>
            <person name="Ichikawa N."/>
            <person name="Kimura A."/>
            <person name="Kitahashi Y."/>
            <person name="Komaki H."/>
            <person name="Tamura T."/>
        </authorList>
    </citation>
    <scope>NUCLEOTIDE SEQUENCE [LARGE SCALE GENOMIC DNA]</scope>
    <source>
        <strain evidence="3 4">NBRC 13090</strain>
    </source>
</reference>